<comment type="function">
    <text evidence="19">Catalyzes the condensation reaction of fatty acid synthesis by the addition to an acyl acceptor of two carbons from malonyl-ACP. Catalyzes the first condensation reaction which initiates fatty acid synthesis and may therefore play a role in governing the total rate of fatty acid production. Possesses both acetoacetyl-ACP synthase and acetyl transacylase activities. Has some substrate specificity for branched chain acyl-CoA, determining the biosynthesis of branched-chain of fatty acids instead of straight-chain.</text>
</comment>
<evidence type="ECO:0000256" key="20">
    <source>
        <dbReference type="HAMAP-Rule" id="MF_01815"/>
    </source>
</evidence>
<dbReference type="InterPro" id="IPR016039">
    <property type="entry name" value="Thiolase-like"/>
</dbReference>
<name>A0A220TYD0_9BACI</name>
<dbReference type="SUPFAM" id="SSF53901">
    <property type="entry name" value="Thiolase-like"/>
    <property type="match status" value="1"/>
</dbReference>
<sequence length="312" mass="33766">MNVGLLGTGHYVPTKVVTNKDMEKIVDTSDEWIRTRTGIEERRIAGDDIDTSDMAFFAAKQALEEANVSAEEIDLILVATVTPDTPFPSVANRLQNRLGCGSVASMDIGAACSGFMYGMVTAKQFIETKAYKKVLVVGVEKLSKITNWEDRNTCVLFGDGAGAAVVGEVSEGKGILSFELGSDGSGGKHLYQDENNQLIMNGREVFKFAVRQMPQSSVNVIEKTGYNKEDVDYLIPHQANIRIMNAARERLGISEDKMATSVKKYGNTSSASIPIALSEAVKDGKIKDNDLVVMVGFGGGLTWGAIAFRYGK</sequence>
<comment type="catalytic activity">
    <reaction evidence="17">
        <text>butanoyl-CoA + malonyl-[ACP] + H(+) = 3-oxohexanoyl-[ACP] + CO2 + CoA</text>
        <dbReference type="Rhea" id="RHEA:42248"/>
        <dbReference type="Rhea" id="RHEA-COMP:9623"/>
        <dbReference type="Rhea" id="RHEA-COMP:9629"/>
        <dbReference type="ChEBI" id="CHEBI:15378"/>
        <dbReference type="ChEBI" id="CHEBI:16526"/>
        <dbReference type="ChEBI" id="CHEBI:57287"/>
        <dbReference type="ChEBI" id="CHEBI:57371"/>
        <dbReference type="ChEBI" id="CHEBI:78449"/>
        <dbReference type="ChEBI" id="CHEBI:78456"/>
    </reaction>
    <physiologicalReaction direction="left-to-right" evidence="17">
        <dbReference type="Rhea" id="RHEA:42249"/>
    </physiologicalReaction>
</comment>
<comment type="catalytic activity">
    <reaction evidence="16">
        <text>2-methylpropanoyl-CoA + malonyl-[ACP] + H(+) = 4-methyl-3-oxopentanoyl-[ACP] + CO2 + CoA</text>
        <dbReference type="Rhea" id="RHEA:42268"/>
        <dbReference type="Rhea" id="RHEA-COMP:9623"/>
        <dbReference type="Rhea" id="RHEA-COMP:9940"/>
        <dbReference type="ChEBI" id="CHEBI:15378"/>
        <dbReference type="ChEBI" id="CHEBI:16526"/>
        <dbReference type="ChEBI" id="CHEBI:57287"/>
        <dbReference type="ChEBI" id="CHEBI:57338"/>
        <dbReference type="ChEBI" id="CHEBI:78449"/>
        <dbReference type="ChEBI" id="CHEBI:78820"/>
        <dbReference type="EC" id="2.3.1.300"/>
    </reaction>
    <physiologicalReaction direction="left-to-right" evidence="16">
        <dbReference type="Rhea" id="RHEA:42269"/>
    </physiologicalReaction>
</comment>
<feature type="active site" evidence="20">
    <location>
        <position position="112"/>
    </location>
</feature>
<comment type="catalytic activity">
    <reaction evidence="18">
        <text>3-methylbutanoyl-CoA + malonyl-[ACP] + H(+) = 5-methyl-3-oxohexanoyl-[ACP] + CO2 + CoA</text>
        <dbReference type="Rhea" id="RHEA:42272"/>
        <dbReference type="Rhea" id="RHEA-COMP:9623"/>
        <dbReference type="Rhea" id="RHEA-COMP:9941"/>
        <dbReference type="ChEBI" id="CHEBI:15378"/>
        <dbReference type="ChEBI" id="CHEBI:16526"/>
        <dbReference type="ChEBI" id="CHEBI:57287"/>
        <dbReference type="ChEBI" id="CHEBI:57345"/>
        <dbReference type="ChEBI" id="CHEBI:78449"/>
        <dbReference type="ChEBI" id="CHEBI:78822"/>
        <dbReference type="EC" id="2.3.1.300"/>
    </reaction>
    <physiologicalReaction direction="left-to-right" evidence="18">
        <dbReference type="Rhea" id="RHEA:42273"/>
    </physiologicalReaction>
</comment>
<comment type="catalytic activity">
    <reaction evidence="12">
        <text>malonyl-[ACP] + acetyl-CoA + H(+) = 3-oxobutanoyl-[ACP] + CO2 + CoA</text>
        <dbReference type="Rhea" id="RHEA:12080"/>
        <dbReference type="Rhea" id="RHEA-COMP:9623"/>
        <dbReference type="Rhea" id="RHEA-COMP:9625"/>
        <dbReference type="ChEBI" id="CHEBI:15378"/>
        <dbReference type="ChEBI" id="CHEBI:16526"/>
        <dbReference type="ChEBI" id="CHEBI:57287"/>
        <dbReference type="ChEBI" id="CHEBI:57288"/>
        <dbReference type="ChEBI" id="CHEBI:78449"/>
        <dbReference type="ChEBI" id="CHEBI:78450"/>
        <dbReference type="EC" id="2.3.1.180"/>
    </reaction>
    <physiologicalReaction direction="left-to-right" evidence="12">
        <dbReference type="Rhea" id="RHEA:12081"/>
    </physiologicalReaction>
</comment>
<dbReference type="AlphaFoldDB" id="A0A220TYD0"/>
<comment type="subunit">
    <text evidence="20">Homodimer.</text>
</comment>
<comment type="catalytic activity">
    <reaction evidence="10">
        <text>pentanoyl-CoA + malonyl-[ACP] + H(+) = 3-oxoheptanoyl-[ACP] + CO2 + CoA</text>
        <dbReference type="Rhea" id="RHEA:42252"/>
        <dbReference type="Rhea" id="RHEA-COMP:9623"/>
        <dbReference type="Rhea" id="RHEA-COMP:9943"/>
        <dbReference type="ChEBI" id="CHEBI:15378"/>
        <dbReference type="ChEBI" id="CHEBI:16526"/>
        <dbReference type="ChEBI" id="CHEBI:57287"/>
        <dbReference type="ChEBI" id="CHEBI:57389"/>
        <dbReference type="ChEBI" id="CHEBI:78449"/>
        <dbReference type="ChEBI" id="CHEBI:78824"/>
    </reaction>
    <physiologicalReaction direction="left-to-right" evidence="10">
        <dbReference type="Rhea" id="RHEA:42253"/>
    </physiologicalReaction>
</comment>
<evidence type="ECO:0000256" key="7">
    <source>
        <dbReference type="ARBA" id="ARBA00023160"/>
    </source>
</evidence>
<evidence type="ECO:0000256" key="13">
    <source>
        <dbReference type="ARBA" id="ARBA00051330"/>
    </source>
</evidence>
<dbReference type="NCBIfam" id="TIGR00747">
    <property type="entry name" value="fabH"/>
    <property type="match status" value="1"/>
</dbReference>
<evidence type="ECO:0000256" key="12">
    <source>
        <dbReference type="ARBA" id="ARBA00051096"/>
    </source>
</evidence>
<evidence type="ECO:0000256" key="9">
    <source>
        <dbReference type="ARBA" id="ARBA00023315"/>
    </source>
</evidence>
<evidence type="ECO:0000313" key="24">
    <source>
        <dbReference type="Proteomes" id="UP000198312"/>
    </source>
</evidence>
<evidence type="ECO:0000256" key="10">
    <source>
        <dbReference type="ARBA" id="ARBA00050479"/>
    </source>
</evidence>
<dbReference type="InterPro" id="IPR013751">
    <property type="entry name" value="ACP_syn_III_N"/>
</dbReference>
<dbReference type="GO" id="GO:0033818">
    <property type="term" value="F:beta-ketoacyl-acyl-carrier-protein synthase III activity"/>
    <property type="evidence" value="ECO:0007669"/>
    <property type="project" value="UniProtKB-UniRule"/>
</dbReference>
<keyword evidence="3 20" id="KW-0444">Lipid biosynthesis</keyword>
<organism evidence="23 24">
    <name type="scientific">Virgibacillus phasianinus</name>
    <dbReference type="NCBI Taxonomy" id="2017483"/>
    <lineage>
        <taxon>Bacteria</taxon>
        <taxon>Bacillati</taxon>
        <taxon>Bacillota</taxon>
        <taxon>Bacilli</taxon>
        <taxon>Bacillales</taxon>
        <taxon>Bacillaceae</taxon>
        <taxon>Virgibacillus</taxon>
    </lineage>
</organism>
<comment type="pathway">
    <text evidence="1 20">Lipid metabolism; fatty acid biosynthesis.</text>
</comment>
<evidence type="ECO:0000256" key="11">
    <source>
        <dbReference type="ARBA" id="ARBA00050980"/>
    </source>
</evidence>
<evidence type="ECO:0000256" key="16">
    <source>
        <dbReference type="ARBA" id="ARBA00052467"/>
    </source>
</evidence>
<comment type="subcellular location">
    <subcellularLocation>
        <location evidence="20">Cytoplasm</location>
    </subcellularLocation>
</comment>
<dbReference type="UniPathway" id="UPA00094"/>
<dbReference type="PANTHER" id="PTHR43091">
    <property type="entry name" value="3-OXOACYL-[ACYL-CARRIER-PROTEIN] SYNTHASE"/>
    <property type="match status" value="1"/>
</dbReference>
<comment type="function">
    <text evidence="20">Catalyzes the condensation reaction of fatty acid synthesis by the addition to an acyl acceptor of two carbons from malonyl-ACP. Catalyzes the first condensation reaction which initiates fatty acid synthesis and may therefore play a role in governing the total rate of fatty acid production. Possesses both acetoacetyl-ACP synthase and acetyl transacylase activities. Its substrate specificity determines the biosynthesis of branched-chain and/or straight-chain of fatty acids.</text>
</comment>
<evidence type="ECO:0000256" key="4">
    <source>
        <dbReference type="ARBA" id="ARBA00022679"/>
    </source>
</evidence>
<evidence type="ECO:0000256" key="18">
    <source>
        <dbReference type="ARBA" id="ARBA00052985"/>
    </source>
</evidence>
<keyword evidence="24" id="KW-1185">Reference proteome</keyword>
<accession>A0A220TYD0</accession>
<dbReference type="PANTHER" id="PTHR43091:SF1">
    <property type="entry name" value="BETA-KETOACYL-[ACYL-CARRIER-PROTEIN] SYNTHASE III, CHLOROPLASTIC"/>
    <property type="match status" value="1"/>
</dbReference>
<evidence type="ECO:0000256" key="3">
    <source>
        <dbReference type="ARBA" id="ARBA00022516"/>
    </source>
</evidence>
<feature type="active site" evidence="20">
    <location>
        <position position="237"/>
    </location>
</feature>
<dbReference type="InterPro" id="IPR013747">
    <property type="entry name" value="ACP_syn_III_C"/>
</dbReference>
<comment type="catalytic activity">
    <reaction evidence="13">
        <text>hexanoyl-CoA + malonyl-[ACP] + H(+) = 3-oxooctanoyl-[ACP] + CO2 + CoA</text>
        <dbReference type="Rhea" id="RHEA:42256"/>
        <dbReference type="Rhea" id="RHEA-COMP:9623"/>
        <dbReference type="Rhea" id="RHEA-COMP:9633"/>
        <dbReference type="ChEBI" id="CHEBI:15378"/>
        <dbReference type="ChEBI" id="CHEBI:16526"/>
        <dbReference type="ChEBI" id="CHEBI:57287"/>
        <dbReference type="ChEBI" id="CHEBI:62620"/>
        <dbReference type="ChEBI" id="CHEBI:78449"/>
        <dbReference type="ChEBI" id="CHEBI:78460"/>
    </reaction>
    <physiologicalReaction direction="left-to-right" evidence="13">
        <dbReference type="Rhea" id="RHEA:42257"/>
    </physiologicalReaction>
</comment>
<feature type="domain" description="Beta-ketoacyl-[acyl-carrier-protein] synthase III C-terminal" evidence="21">
    <location>
        <begin position="222"/>
        <end position="310"/>
    </location>
</feature>
<keyword evidence="6 20" id="KW-0443">Lipid metabolism</keyword>
<dbReference type="RefSeq" id="WP_089060084.1">
    <property type="nucleotide sequence ID" value="NZ_CP022315.1"/>
</dbReference>
<keyword evidence="9 20" id="KW-0012">Acyltransferase</keyword>
<dbReference type="NCBIfam" id="NF006829">
    <property type="entry name" value="PRK09352.1"/>
    <property type="match status" value="1"/>
</dbReference>
<evidence type="ECO:0000256" key="5">
    <source>
        <dbReference type="ARBA" id="ARBA00022832"/>
    </source>
</evidence>
<proteinExistence type="inferred from homology"/>
<protein>
    <recommendedName>
        <fullName evidence="20">Beta-ketoacyl-[acyl-carrier-protein] synthase III</fullName>
        <shortName evidence="20">Beta-ketoacyl-ACP synthase III</shortName>
        <shortName evidence="20">KAS III</shortName>
        <ecNumber evidence="20">2.3.1.180</ecNumber>
    </recommendedName>
    <alternativeName>
        <fullName evidence="20">3-oxoacyl-[acyl-carrier-protein] synthase 3</fullName>
    </alternativeName>
    <alternativeName>
        <fullName evidence="20">3-oxoacyl-[acyl-carrier-protein] synthase III</fullName>
    </alternativeName>
</protein>
<comment type="domain">
    <text evidence="20">The last Arg residue of the ACP-binding site is essential for the weak association between ACP/AcpP and FabH.</text>
</comment>
<gene>
    <name evidence="20" type="primary">fabH</name>
    <name evidence="23" type="ORF">CFK37_00590</name>
</gene>
<evidence type="ECO:0000256" key="2">
    <source>
        <dbReference type="ARBA" id="ARBA00008642"/>
    </source>
</evidence>
<reference evidence="23 24" key="1">
    <citation type="submission" date="2017-07" db="EMBL/GenBank/DDBJ databases">
        <title>Virgibacillus sp. LM2416.</title>
        <authorList>
            <person name="Tak E.J."/>
            <person name="Bae J.-W."/>
        </authorList>
    </citation>
    <scope>NUCLEOTIDE SEQUENCE [LARGE SCALE GENOMIC DNA]</scope>
    <source>
        <strain evidence="23 24">LM2416</strain>
    </source>
</reference>
<dbReference type="GO" id="GO:0006633">
    <property type="term" value="P:fatty acid biosynthetic process"/>
    <property type="evidence" value="ECO:0007669"/>
    <property type="project" value="UniProtKB-UniRule"/>
</dbReference>
<keyword evidence="8 20" id="KW-0511">Multifunctional enzyme</keyword>
<dbReference type="Proteomes" id="UP000198312">
    <property type="component" value="Chromosome"/>
</dbReference>
<dbReference type="Pfam" id="PF08545">
    <property type="entry name" value="ACP_syn_III"/>
    <property type="match status" value="1"/>
</dbReference>
<comment type="catalytic activity">
    <reaction evidence="11">
        <text>malonyl-[ACP] + propanoyl-CoA + H(+) = 3-oxopentanoyl-[ACP] + CO2 + CoA</text>
        <dbReference type="Rhea" id="RHEA:42244"/>
        <dbReference type="Rhea" id="RHEA-COMP:9623"/>
        <dbReference type="Rhea" id="RHEA-COMP:9939"/>
        <dbReference type="ChEBI" id="CHEBI:15378"/>
        <dbReference type="ChEBI" id="CHEBI:16526"/>
        <dbReference type="ChEBI" id="CHEBI:57287"/>
        <dbReference type="ChEBI" id="CHEBI:57392"/>
        <dbReference type="ChEBI" id="CHEBI:78449"/>
        <dbReference type="ChEBI" id="CHEBI:78818"/>
    </reaction>
    <physiologicalReaction direction="left-to-right" evidence="11">
        <dbReference type="Rhea" id="RHEA:42245"/>
    </physiologicalReaction>
</comment>
<dbReference type="OrthoDB" id="9815506at2"/>
<dbReference type="EC" id="2.3.1.180" evidence="20"/>
<dbReference type="InterPro" id="IPR004655">
    <property type="entry name" value="FabH"/>
</dbReference>
<feature type="region of interest" description="ACP-binding" evidence="20">
    <location>
        <begin position="238"/>
        <end position="242"/>
    </location>
</feature>
<comment type="catalytic activity">
    <reaction evidence="15">
        <text>(2S)-2-methylbutanoyl-CoA + malonyl-[ACP] + H(+) = (4S)-4-methyl-3-oxohexanoyl-[ACP] + CO2 + CoA</text>
        <dbReference type="Rhea" id="RHEA:42276"/>
        <dbReference type="Rhea" id="RHEA-COMP:9623"/>
        <dbReference type="Rhea" id="RHEA-COMP:17148"/>
        <dbReference type="ChEBI" id="CHEBI:15378"/>
        <dbReference type="ChEBI" id="CHEBI:16526"/>
        <dbReference type="ChEBI" id="CHEBI:57287"/>
        <dbReference type="ChEBI" id="CHEBI:78449"/>
        <dbReference type="ChEBI" id="CHEBI:88166"/>
        <dbReference type="ChEBI" id="CHEBI:167462"/>
        <dbReference type="EC" id="2.3.1.300"/>
    </reaction>
    <physiologicalReaction direction="left-to-right" evidence="15">
        <dbReference type="Rhea" id="RHEA:42277"/>
    </physiologicalReaction>
</comment>
<keyword evidence="20" id="KW-0963">Cytoplasm</keyword>
<evidence type="ECO:0000256" key="14">
    <source>
        <dbReference type="ARBA" id="ARBA00052279"/>
    </source>
</evidence>
<dbReference type="FunFam" id="3.40.47.10:FF:000004">
    <property type="entry name" value="3-oxoacyl-[acyl-carrier-protein] synthase 3"/>
    <property type="match status" value="1"/>
</dbReference>
<evidence type="ECO:0000256" key="6">
    <source>
        <dbReference type="ARBA" id="ARBA00023098"/>
    </source>
</evidence>
<dbReference type="EMBL" id="CP022315">
    <property type="protein sequence ID" value="ASK60807.1"/>
    <property type="molecule type" value="Genomic_DNA"/>
</dbReference>
<feature type="active site" evidence="20">
    <location>
        <position position="267"/>
    </location>
</feature>
<evidence type="ECO:0000256" key="17">
    <source>
        <dbReference type="ARBA" id="ARBA00052801"/>
    </source>
</evidence>
<evidence type="ECO:0000256" key="1">
    <source>
        <dbReference type="ARBA" id="ARBA00005194"/>
    </source>
</evidence>
<comment type="catalytic activity">
    <reaction evidence="14">
        <text>heptanoyl-CoA + malonyl-[ACP] + H(+) = 3-oxononanoyl-[ACP] + CO2 + CoA</text>
        <dbReference type="Rhea" id="RHEA:42260"/>
        <dbReference type="Rhea" id="RHEA-COMP:9623"/>
        <dbReference type="Rhea" id="RHEA-COMP:9944"/>
        <dbReference type="ChEBI" id="CHEBI:15378"/>
        <dbReference type="ChEBI" id="CHEBI:16526"/>
        <dbReference type="ChEBI" id="CHEBI:57287"/>
        <dbReference type="ChEBI" id="CHEBI:78449"/>
        <dbReference type="ChEBI" id="CHEBI:78811"/>
        <dbReference type="ChEBI" id="CHEBI:78826"/>
    </reaction>
    <physiologicalReaction direction="left-to-right" evidence="14">
        <dbReference type="Rhea" id="RHEA:42261"/>
    </physiologicalReaction>
</comment>
<feature type="domain" description="Beta-ketoacyl-[acyl-carrier-protein] synthase III N-terminal" evidence="22">
    <location>
        <begin position="106"/>
        <end position="184"/>
    </location>
</feature>
<keyword evidence="7 20" id="KW-0275">Fatty acid biosynthesis</keyword>
<keyword evidence="4 20" id="KW-0808">Transferase</keyword>
<dbReference type="CDD" id="cd00830">
    <property type="entry name" value="KAS_III"/>
    <property type="match status" value="1"/>
</dbReference>
<evidence type="ECO:0000313" key="23">
    <source>
        <dbReference type="EMBL" id="ASK60807.1"/>
    </source>
</evidence>
<dbReference type="GO" id="GO:0004315">
    <property type="term" value="F:3-oxoacyl-[acyl-carrier-protein] synthase activity"/>
    <property type="evidence" value="ECO:0007669"/>
    <property type="project" value="InterPro"/>
</dbReference>
<evidence type="ECO:0000256" key="15">
    <source>
        <dbReference type="ARBA" id="ARBA00052407"/>
    </source>
</evidence>
<evidence type="ECO:0000259" key="22">
    <source>
        <dbReference type="Pfam" id="PF08545"/>
    </source>
</evidence>
<keyword evidence="5 20" id="KW-0276">Fatty acid metabolism</keyword>
<dbReference type="Gene3D" id="3.40.47.10">
    <property type="match status" value="1"/>
</dbReference>
<evidence type="ECO:0000259" key="21">
    <source>
        <dbReference type="Pfam" id="PF08541"/>
    </source>
</evidence>
<dbReference type="HAMAP" id="MF_01815">
    <property type="entry name" value="FabH"/>
    <property type="match status" value="1"/>
</dbReference>
<comment type="similarity">
    <text evidence="2 20">Belongs to the thiolase-like superfamily. FabH family.</text>
</comment>
<evidence type="ECO:0000256" key="8">
    <source>
        <dbReference type="ARBA" id="ARBA00023268"/>
    </source>
</evidence>
<dbReference type="Pfam" id="PF08541">
    <property type="entry name" value="ACP_syn_III_C"/>
    <property type="match status" value="1"/>
</dbReference>
<evidence type="ECO:0000256" key="19">
    <source>
        <dbReference type="ARBA" id="ARBA00056015"/>
    </source>
</evidence>
<dbReference type="GO" id="GO:0005737">
    <property type="term" value="C:cytoplasm"/>
    <property type="evidence" value="ECO:0007669"/>
    <property type="project" value="UniProtKB-SubCell"/>
</dbReference>
<dbReference type="KEGG" id="vil:CFK37_00590"/>